<dbReference type="EMBL" id="LXQA011454276">
    <property type="protein sequence ID" value="MCI97801.1"/>
    <property type="molecule type" value="Genomic_DNA"/>
</dbReference>
<feature type="non-terminal residue" evidence="2">
    <location>
        <position position="23"/>
    </location>
</feature>
<reference evidence="2 3" key="1">
    <citation type="journal article" date="2018" name="Front. Plant Sci.">
        <title>Red Clover (Trifolium pratense) and Zigzag Clover (T. medium) - A Picture of Genomic Similarities and Differences.</title>
        <authorList>
            <person name="Dluhosova J."/>
            <person name="Istvanek J."/>
            <person name="Nedelnik J."/>
            <person name="Repkova J."/>
        </authorList>
    </citation>
    <scope>NUCLEOTIDE SEQUENCE [LARGE SCALE GENOMIC DNA]</scope>
    <source>
        <strain evidence="3">cv. 10/8</strain>
        <tissue evidence="2">Leaf</tissue>
    </source>
</reference>
<evidence type="ECO:0000313" key="2">
    <source>
        <dbReference type="EMBL" id="MCI97801.1"/>
    </source>
</evidence>
<sequence length="23" mass="2353">MIAAQSNPCDPGGASRLNALPLR</sequence>
<accession>A0A392WGQ2</accession>
<organism evidence="2 3">
    <name type="scientific">Trifolium medium</name>
    <dbReference type="NCBI Taxonomy" id="97028"/>
    <lineage>
        <taxon>Eukaryota</taxon>
        <taxon>Viridiplantae</taxon>
        <taxon>Streptophyta</taxon>
        <taxon>Embryophyta</taxon>
        <taxon>Tracheophyta</taxon>
        <taxon>Spermatophyta</taxon>
        <taxon>Magnoliopsida</taxon>
        <taxon>eudicotyledons</taxon>
        <taxon>Gunneridae</taxon>
        <taxon>Pentapetalae</taxon>
        <taxon>rosids</taxon>
        <taxon>fabids</taxon>
        <taxon>Fabales</taxon>
        <taxon>Fabaceae</taxon>
        <taxon>Papilionoideae</taxon>
        <taxon>50 kb inversion clade</taxon>
        <taxon>NPAAA clade</taxon>
        <taxon>Hologalegina</taxon>
        <taxon>IRL clade</taxon>
        <taxon>Trifolieae</taxon>
        <taxon>Trifolium</taxon>
    </lineage>
</organism>
<evidence type="ECO:0000256" key="1">
    <source>
        <dbReference type="SAM" id="MobiDB-lite"/>
    </source>
</evidence>
<comment type="caution">
    <text evidence="2">The sequence shown here is derived from an EMBL/GenBank/DDBJ whole genome shotgun (WGS) entry which is preliminary data.</text>
</comment>
<protein>
    <submittedName>
        <fullName evidence="2">Uncharacterized protein</fullName>
    </submittedName>
</protein>
<name>A0A392WGQ2_9FABA</name>
<evidence type="ECO:0000313" key="3">
    <source>
        <dbReference type="Proteomes" id="UP000265520"/>
    </source>
</evidence>
<keyword evidence="3" id="KW-1185">Reference proteome</keyword>
<feature type="region of interest" description="Disordered" evidence="1">
    <location>
        <begin position="1"/>
        <end position="23"/>
    </location>
</feature>
<dbReference type="AlphaFoldDB" id="A0A392WGQ2"/>
<proteinExistence type="predicted"/>
<dbReference type="Proteomes" id="UP000265520">
    <property type="component" value="Unassembled WGS sequence"/>
</dbReference>